<dbReference type="SUPFAM" id="SSF82171">
    <property type="entry name" value="DPP6 N-terminal domain-like"/>
    <property type="match status" value="1"/>
</dbReference>
<keyword evidence="4" id="KW-1133">Transmembrane helix</keyword>
<dbReference type="Proteomes" id="UP001596425">
    <property type="component" value="Unassembled WGS sequence"/>
</dbReference>
<evidence type="ECO:0000259" key="5">
    <source>
        <dbReference type="PROSITE" id="PS51755"/>
    </source>
</evidence>
<feature type="domain" description="OmpR/PhoB-type" evidence="5">
    <location>
        <begin position="2"/>
        <end position="100"/>
    </location>
</feature>
<keyword evidence="4" id="KW-0472">Membrane</keyword>
<dbReference type="Gene3D" id="2.120.10.30">
    <property type="entry name" value="TolB, C-terminal domain"/>
    <property type="match status" value="3"/>
</dbReference>
<evidence type="ECO:0000256" key="2">
    <source>
        <dbReference type="ARBA" id="ARBA00023125"/>
    </source>
</evidence>
<dbReference type="EMBL" id="JBHSVR010000001">
    <property type="protein sequence ID" value="MFC6633141.1"/>
    <property type="molecule type" value="Genomic_DNA"/>
</dbReference>
<dbReference type="CDD" id="cd00383">
    <property type="entry name" value="trans_reg_C"/>
    <property type="match status" value="1"/>
</dbReference>
<protein>
    <submittedName>
        <fullName evidence="6">Winged helix-turn-helix domain-containing protein</fullName>
    </submittedName>
</protein>
<dbReference type="InterPro" id="IPR016032">
    <property type="entry name" value="Sig_transdc_resp-reg_C-effctor"/>
</dbReference>
<dbReference type="PANTHER" id="PTHR36842">
    <property type="entry name" value="PROTEIN TOLB HOMOLOG"/>
    <property type="match status" value="1"/>
</dbReference>
<dbReference type="Pfam" id="PF07676">
    <property type="entry name" value="PD40"/>
    <property type="match status" value="2"/>
</dbReference>
<reference evidence="7" key="1">
    <citation type="journal article" date="2019" name="Int. J. Syst. Evol. Microbiol.">
        <title>The Global Catalogue of Microorganisms (GCM) 10K type strain sequencing project: providing services to taxonomists for standard genome sequencing and annotation.</title>
        <authorList>
            <consortium name="The Broad Institute Genomics Platform"/>
            <consortium name="The Broad Institute Genome Sequencing Center for Infectious Disease"/>
            <person name="Wu L."/>
            <person name="Ma J."/>
        </authorList>
    </citation>
    <scope>NUCLEOTIDE SEQUENCE [LARGE SCALE GENOMIC DNA]</scope>
    <source>
        <strain evidence="7">CGMCC 1.13718</strain>
    </source>
</reference>
<gene>
    <name evidence="6" type="ORF">ACFQBM_07620</name>
</gene>
<dbReference type="Pfam" id="PF00486">
    <property type="entry name" value="Trans_reg_C"/>
    <property type="match status" value="1"/>
</dbReference>
<dbReference type="Gene3D" id="1.10.10.10">
    <property type="entry name" value="Winged helix-like DNA-binding domain superfamily/Winged helix DNA-binding domain"/>
    <property type="match status" value="1"/>
</dbReference>
<dbReference type="SMART" id="SM00862">
    <property type="entry name" value="Trans_reg_C"/>
    <property type="match status" value="1"/>
</dbReference>
<keyword evidence="4" id="KW-0812">Transmembrane</keyword>
<dbReference type="PROSITE" id="PS51755">
    <property type="entry name" value="OMPR_PHOB"/>
    <property type="match status" value="1"/>
</dbReference>
<name>A0ABW1YKA7_9GAMM</name>
<organism evidence="6 7">
    <name type="scientific">Microbulbifer taiwanensis</name>
    <dbReference type="NCBI Taxonomy" id="986746"/>
    <lineage>
        <taxon>Bacteria</taxon>
        <taxon>Pseudomonadati</taxon>
        <taxon>Pseudomonadota</taxon>
        <taxon>Gammaproteobacteria</taxon>
        <taxon>Cellvibrionales</taxon>
        <taxon>Microbulbiferaceae</taxon>
        <taxon>Microbulbifer</taxon>
    </lineage>
</organism>
<dbReference type="RefSeq" id="WP_193189372.1">
    <property type="nucleotide sequence ID" value="NZ_JACZFR010000006.1"/>
</dbReference>
<sequence length="733" mass="83120">MAQQYWVGDFFIDLSRNQITHNKQSQTIAPKALAVLTHLAENYGKVVSQDALLANVWQSTVVSPNTLQRSIAQLRKALGDDGKGQTYIKTHAKQGYSLECDVLWHEESDSTRPSKSQVHAAEDVHFREVTSGTETNRRPEISATTLILASIAVGIIMLGILAFQHLAPEQSSQLTFDKIRSITATDDKEFDATYSPDGKYIVFHRYLNKLCVNRLWAKNISTQEEILLTKDWGAYGSHSFSKDGKKIVFLATEACSEPVTQKSCFDLVGLDFEKALENPQQPSIMLQCKNSTVKRPTWLSNNNIALLQRNSNRWKLINYSISDNKSTDLLDLEDGNLIHFAYSDKDDLIAVTSIHNDGQHYIEMLKPDGRIVSSHQIERPQEIARFRPIYPSFSPRDNQLIFSTGRQLFTLSYDGKIDKINLPFADRIHQPEFHPDGKSLLMIKGPYDSDIVLFPLNETSETNAITQANQAKPATETSQTQPKQPQSYVSFERSNLGEDYAIFQPGGNLIAFWSERSGEEQLWVSHGNGPQQLTHFPMDTYIRGIDWAKDGKSLLVNANSILTQVHLDSTQESFPLEHPVVRLFQWDSISNSALLAVRIKGILKFVEYDLNNSKFREITDKNILWALKSEDGRLIYKDHMDQFWQTGPVEPQPIKVLDRQGGRAKSFVINNNKIYAINNENQLWSYDLNNDSFKVLGKVGDDVDYLTDINQTQILMTVQVSAKKEVVELSLRE</sequence>
<comment type="caution">
    <text evidence="6">The sequence shown here is derived from an EMBL/GenBank/DDBJ whole genome shotgun (WGS) entry which is preliminary data.</text>
</comment>
<keyword evidence="2 3" id="KW-0238">DNA-binding</keyword>
<proteinExistence type="inferred from homology"/>
<dbReference type="SUPFAM" id="SSF46894">
    <property type="entry name" value="C-terminal effector domain of the bipartite response regulators"/>
    <property type="match status" value="1"/>
</dbReference>
<evidence type="ECO:0000313" key="6">
    <source>
        <dbReference type="EMBL" id="MFC6633141.1"/>
    </source>
</evidence>
<dbReference type="InterPro" id="IPR011659">
    <property type="entry name" value="WD40"/>
</dbReference>
<evidence type="ECO:0000256" key="1">
    <source>
        <dbReference type="ARBA" id="ARBA00009820"/>
    </source>
</evidence>
<dbReference type="InterPro" id="IPR036388">
    <property type="entry name" value="WH-like_DNA-bd_sf"/>
</dbReference>
<evidence type="ECO:0000256" key="3">
    <source>
        <dbReference type="PROSITE-ProRule" id="PRU01091"/>
    </source>
</evidence>
<keyword evidence="7" id="KW-1185">Reference proteome</keyword>
<comment type="similarity">
    <text evidence="1">Belongs to the TolB family.</text>
</comment>
<feature type="transmembrane region" description="Helical" evidence="4">
    <location>
        <begin position="146"/>
        <end position="167"/>
    </location>
</feature>
<evidence type="ECO:0000256" key="4">
    <source>
        <dbReference type="SAM" id="Phobius"/>
    </source>
</evidence>
<feature type="DNA-binding region" description="OmpR/PhoB-type" evidence="3">
    <location>
        <begin position="2"/>
        <end position="100"/>
    </location>
</feature>
<accession>A0ABW1YKA7</accession>
<dbReference type="InterPro" id="IPR011042">
    <property type="entry name" value="6-blade_b-propeller_TolB-like"/>
</dbReference>
<dbReference type="SUPFAM" id="SSF69304">
    <property type="entry name" value="Tricorn protease N-terminal domain"/>
    <property type="match status" value="1"/>
</dbReference>
<dbReference type="PANTHER" id="PTHR36842:SF1">
    <property type="entry name" value="PROTEIN TOLB"/>
    <property type="match status" value="1"/>
</dbReference>
<evidence type="ECO:0000313" key="7">
    <source>
        <dbReference type="Proteomes" id="UP001596425"/>
    </source>
</evidence>
<dbReference type="InterPro" id="IPR001867">
    <property type="entry name" value="OmpR/PhoB-type_DNA-bd"/>
</dbReference>